<proteinExistence type="predicted"/>
<organism evidence="2">
    <name type="scientific">Streptomyces sp. NBC_00049</name>
    <dbReference type="NCBI Taxonomy" id="2903617"/>
    <lineage>
        <taxon>Bacteria</taxon>
        <taxon>Bacillati</taxon>
        <taxon>Actinomycetota</taxon>
        <taxon>Actinomycetes</taxon>
        <taxon>Kitasatosporales</taxon>
        <taxon>Streptomycetaceae</taxon>
        <taxon>Streptomyces</taxon>
    </lineage>
</organism>
<evidence type="ECO:0000256" key="1">
    <source>
        <dbReference type="SAM" id="SignalP"/>
    </source>
</evidence>
<feature type="signal peptide" evidence="1">
    <location>
        <begin position="1"/>
        <end position="29"/>
    </location>
</feature>
<sequence>MKFGNSLRAVAAAGLVLTTVGIGAGSASAAEKDGWLTNGEFGLFCYQNQTNSVLDLYASDSNFADDYFKGTQSCANQSANDWTESYSNRDTYAWKVHTDWKGGGYGTSIAAGARGNTNVTFTNSISSAYFF</sequence>
<accession>A0AAU2JR61</accession>
<name>A0AAU2JR61_9ACTN</name>
<protein>
    <recommendedName>
        <fullName evidence="3">Peptidase inhibitor family I36</fullName>
    </recommendedName>
</protein>
<keyword evidence="1" id="KW-0732">Signal</keyword>
<gene>
    <name evidence="2" type="ORF">OG327_14430</name>
</gene>
<evidence type="ECO:0008006" key="3">
    <source>
        <dbReference type="Google" id="ProtNLM"/>
    </source>
</evidence>
<evidence type="ECO:0000313" key="2">
    <source>
        <dbReference type="EMBL" id="WTU74422.1"/>
    </source>
</evidence>
<dbReference type="AlphaFoldDB" id="A0AAU2JR61"/>
<dbReference type="EMBL" id="CP108264">
    <property type="protein sequence ID" value="WTU74422.1"/>
    <property type="molecule type" value="Genomic_DNA"/>
</dbReference>
<feature type="chain" id="PRO_5043334281" description="Peptidase inhibitor family I36" evidence="1">
    <location>
        <begin position="30"/>
        <end position="131"/>
    </location>
</feature>
<reference evidence="2" key="1">
    <citation type="submission" date="2022-10" db="EMBL/GenBank/DDBJ databases">
        <title>The complete genomes of actinobacterial strains from the NBC collection.</title>
        <authorList>
            <person name="Joergensen T.S."/>
            <person name="Alvarez Arevalo M."/>
            <person name="Sterndorff E.B."/>
            <person name="Faurdal D."/>
            <person name="Vuksanovic O."/>
            <person name="Mourched A.-S."/>
            <person name="Charusanti P."/>
            <person name="Shaw S."/>
            <person name="Blin K."/>
            <person name="Weber T."/>
        </authorList>
    </citation>
    <scope>NUCLEOTIDE SEQUENCE</scope>
    <source>
        <strain evidence="2">NBC_00049</strain>
    </source>
</reference>